<keyword evidence="3" id="KW-1185">Reference proteome</keyword>
<dbReference type="PANTHER" id="PTHR43667:SF2">
    <property type="entry name" value="FATTY ACID C-METHYL TRANSFERASE"/>
    <property type="match status" value="1"/>
</dbReference>
<comment type="caution">
    <text evidence="2">The sequence shown here is derived from an EMBL/GenBank/DDBJ whole genome shotgun (WGS) entry which is preliminary data.</text>
</comment>
<dbReference type="STRING" id="1724.GCA_001044175_00506"/>
<feature type="compositionally biased region" description="Basic and acidic residues" evidence="1">
    <location>
        <begin position="13"/>
        <end position="24"/>
    </location>
</feature>
<protein>
    <submittedName>
        <fullName evidence="2">Cyclopropane-fatty-acyl-phospholipid synthase</fullName>
    </submittedName>
</protein>
<dbReference type="EMBL" id="PDJF01000001">
    <property type="protein sequence ID" value="PFG28745.1"/>
    <property type="molecule type" value="Genomic_DNA"/>
</dbReference>
<gene>
    <name evidence="2" type="ORF">ATK06_1865</name>
</gene>
<sequence>MPTIPSLPILDSSRPDDAHLSHVDPKQWPGVAHVPDSIGITVRARLAEAAFARACAKAGLSTDPSGNPDVEVLHEALFYRIAESGWLGFAESWMAGEWRAENLAHVLEKLISVGYQPRTVTRSKVRPDESEEAGEGIIPPALVGLTSFDGLSVHGGMFASGVPTTVRTKVSESTYADVTEWSAPVDVERADIRDAHARAVEKLLDACEVRAGTQVLELPVHSGAVTAAAAQRRAIVDAMTTRRELASWLKEQLVLQGVDDAVHIGVTEKTIPAKLSSRYDAIISTERYELLPPRDRSRMLAIIDRTLAPGGRAGLQSLVALPALNQSGIRSMDAIRAYIWPALSYPQLDQVRQDIAATSRLYIETENHFGIHYAYSAELQAKLFVGNAREAAAEGFDSVFRKLWEYYFGVKQALLNLQMIDAVQFTLATRSPRTR</sequence>
<dbReference type="PANTHER" id="PTHR43667">
    <property type="entry name" value="CYCLOPROPANE-FATTY-ACYL-PHOSPHOLIPID SYNTHASE"/>
    <property type="match status" value="1"/>
</dbReference>
<feature type="region of interest" description="Disordered" evidence="1">
    <location>
        <begin position="1"/>
        <end position="24"/>
    </location>
</feature>
<proteinExistence type="predicted"/>
<evidence type="ECO:0000313" key="3">
    <source>
        <dbReference type="Proteomes" id="UP000221653"/>
    </source>
</evidence>
<evidence type="ECO:0000313" key="2">
    <source>
        <dbReference type="EMBL" id="PFG28745.1"/>
    </source>
</evidence>
<dbReference type="InterPro" id="IPR050723">
    <property type="entry name" value="CFA/CMAS"/>
</dbReference>
<dbReference type="RefSeq" id="WP_048381745.1">
    <property type="nucleotide sequence ID" value="NZ_LDYE01000011.1"/>
</dbReference>
<dbReference type="AlphaFoldDB" id="A0A2A9DRG3"/>
<dbReference type="Gene3D" id="3.40.50.150">
    <property type="entry name" value="Vaccinia Virus protein VP39"/>
    <property type="match status" value="1"/>
</dbReference>
<accession>A0A2A9DRG3</accession>
<dbReference type="Proteomes" id="UP000221653">
    <property type="component" value="Unassembled WGS sequence"/>
</dbReference>
<dbReference type="SUPFAM" id="SSF53335">
    <property type="entry name" value="S-adenosyl-L-methionine-dependent methyltransferases"/>
    <property type="match status" value="1"/>
</dbReference>
<evidence type="ECO:0000256" key="1">
    <source>
        <dbReference type="SAM" id="MobiDB-lite"/>
    </source>
</evidence>
<name>A0A2A9DRG3_9CORY</name>
<dbReference type="Pfam" id="PF02353">
    <property type="entry name" value="CMAS"/>
    <property type="match status" value="1"/>
</dbReference>
<dbReference type="InterPro" id="IPR029063">
    <property type="entry name" value="SAM-dependent_MTases_sf"/>
</dbReference>
<reference evidence="2 3" key="1">
    <citation type="submission" date="2017-10" db="EMBL/GenBank/DDBJ databases">
        <title>Sequencing the genomes of 1000 actinobacteria strains.</title>
        <authorList>
            <person name="Klenk H.-P."/>
        </authorList>
    </citation>
    <scope>NUCLEOTIDE SEQUENCE [LARGE SCALE GENOMIC DNA]</scope>
    <source>
        <strain evidence="2 3">DSM 20688</strain>
    </source>
</reference>
<dbReference type="OrthoDB" id="9782855at2"/>
<organism evidence="2 3">
    <name type="scientific">Corynebacterium renale</name>
    <dbReference type="NCBI Taxonomy" id="1724"/>
    <lineage>
        <taxon>Bacteria</taxon>
        <taxon>Bacillati</taxon>
        <taxon>Actinomycetota</taxon>
        <taxon>Actinomycetes</taxon>
        <taxon>Mycobacteriales</taxon>
        <taxon>Corynebacteriaceae</taxon>
        <taxon>Corynebacterium</taxon>
    </lineage>
</organism>